<dbReference type="HOGENOM" id="CLU_2267131_0_0_1"/>
<reference evidence="2" key="1">
    <citation type="submission" date="2011-08" db="EMBL/GenBank/DDBJ databases">
        <authorList>
            <person name="Rombauts S."/>
        </authorList>
    </citation>
    <scope>NUCLEOTIDE SEQUENCE</scope>
    <source>
        <strain evidence="2">London</strain>
    </source>
</reference>
<keyword evidence="2" id="KW-1185">Reference proteome</keyword>
<evidence type="ECO:0000313" key="1">
    <source>
        <dbReference type="EnsemblMetazoa" id="tetur17g01900.1"/>
    </source>
</evidence>
<dbReference type="EMBL" id="CAEY01000340">
    <property type="status" value="NOT_ANNOTATED_CDS"/>
    <property type="molecule type" value="Genomic_DNA"/>
</dbReference>
<protein>
    <submittedName>
        <fullName evidence="1">Uncharacterized protein</fullName>
    </submittedName>
</protein>
<accession>T1KPV9</accession>
<dbReference type="Proteomes" id="UP000015104">
    <property type="component" value="Unassembled WGS sequence"/>
</dbReference>
<evidence type="ECO:0000313" key="2">
    <source>
        <dbReference type="Proteomes" id="UP000015104"/>
    </source>
</evidence>
<name>T1KPV9_TETUR</name>
<dbReference type="EnsemblMetazoa" id="tetur17g01900.1">
    <property type="protein sequence ID" value="tetur17g01900.1"/>
    <property type="gene ID" value="tetur17g01900"/>
</dbReference>
<proteinExistence type="predicted"/>
<dbReference type="AlphaFoldDB" id="T1KPV9"/>
<sequence length="103" mass="11917">MRISKYPGINTPIELIQHHLWSKKSVIIQNELTTRAWCKLTEIITCEASDSIVHAVNYYIQSKHPGLKFNWAASTLNPYIEQVDAIKTAIGDDRFIKHVKFYD</sequence>
<organism evidence="1 2">
    <name type="scientific">Tetranychus urticae</name>
    <name type="common">Two-spotted spider mite</name>
    <dbReference type="NCBI Taxonomy" id="32264"/>
    <lineage>
        <taxon>Eukaryota</taxon>
        <taxon>Metazoa</taxon>
        <taxon>Ecdysozoa</taxon>
        <taxon>Arthropoda</taxon>
        <taxon>Chelicerata</taxon>
        <taxon>Arachnida</taxon>
        <taxon>Acari</taxon>
        <taxon>Acariformes</taxon>
        <taxon>Trombidiformes</taxon>
        <taxon>Prostigmata</taxon>
        <taxon>Eleutherengona</taxon>
        <taxon>Raphignathae</taxon>
        <taxon>Tetranychoidea</taxon>
        <taxon>Tetranychidae</taxon>
        <taxon>Tetranychus</taxon>
    </lineage>
</organism>
<reference evidence="1" key="2">
    <citation type="submission" date="2015-06" db="UniProtKB">
        <authorList>
            <consortium name="EnsemblMetazoa"/>
        </authorList>
    </citation>
    <scope>IDENTIFICATION</scope>
</reference>